<evidence type="ECO:0000256" key="5">
    <source>
        <dbReference type="SAM" id="MobiDB-lite"/>
    </source>
</evidence>
<evidence type="ECO:0000256" key="1">
    <source>
        <dbReference type="ARBA" id="ARBA00007636"/>
    </source>
</evidence>
<proteinExistence type="inferred from homology"/>
<dbReference type="GO" id="GO:0042393">
    <property type="term" value="F:histone binding"/>
    <property type="evidence" value="ECO:0007669"/>
    <property type="project" value="TreeGrafter"/>
</dbReference>
<reference evidence="7" key="1">
    <citation type="submission" date="2025-08" db="UniProtKB">
        <authorList>
            <consortium name="Ensembl"/>
        </authorList>
    </citation>
    <scope>IDENTIFICATION</scope>
</reference>
<dbReference type="PROSITE" id="PS50294">
    <property type="entry name" value="WD_REPEATS_REGION"/>
    <property type="match status" value="4"/>
</dbReference>
<feature type="repeat" description="WD" evidence="4">
    <location>
        <begin position="81"/>
        <end position="122"/>
    </location>
</feature>
<feature type="compositionally biased region" description="Basic and acidic residues" evidence="5">
    <location>
        <begin position="1"/>
        <end position="12"/>
    </location>
</feature>
<evidence type="ECO:0000256" key="3">
    <source>
        <dbReference type="ARBA" id="ARBA00022737"/>
    </source>
</evidence>
<dbReference type="AlphaFoldDB" id="A0A3Q3EVQ7"/>
<reference evidence="7" key="2">
    <citation type="submission" date="2025-09" db="UniProtKB">
        <authorList>
            <consortium name="Ensembl"/>
        </authorList>
    </citation>
    <scope>IDENTIFICATION</scope>
</reference>
<dbReference type="GeneTree" id="ENSGT00940000154143"/>
<dbReference type="PANTHER" id="PTHR22847">
    <property type="entry name" value="WD40 REPEAT PROTEIN"/>
    <property type="match status" value="1"/>
</dbReference>
<accession>A0A3Q3EVQ7</accession>
<dbReference type="SUPFAM" id="SSF50978">
    <property type="entry name" value="WD40 repeat-like"/>
    <property type="match status" value="1"/>
</dbReference>
<dbReference type="PIRSF" id="PIRSF002394">
    <property type="entry name" value="GN-bd_beta"/>
    <property type="match status" value="1"/>
</dbReference>
<evidence type="ECO:0000256" key="2">
    <source>
        <dbReference type="ARBA" id="ARBA00022574"/>
    </source>
</evidence>
<feature type="compositionally biased region" description="Low complexity" evidence="5">
    <location>
        <begin position="16"/>
        <end position="26"/>
    </location>
</feature>
<dbReference type="PROSITE" id="PS00678">
    <property type="entry name" value="WD_REPEATS_1"/>
    <property type="match status" value="3"/>
</dbReference>
<dbReference type="CDD" id="cd00200">
    <property type="entry name" value="WD40"/>
    <property type="match status" value="1"/>
</dbReference>
<dbReference type="InterPro" id="IPR015943">
    <property type="entry name" value="WD40/YVTN_repeat-like_dom_sf"/>
</dbReference>
<feature type="repeat" description="WD" evidence="4">
    <location>
        <begin position="39"/>
        <end position="70"/>
    </location>
</feature>
<evidence type="ECO:0000313" key="7">
    <source>
        <dbReference type="Ensembl" id="ENSLBEP00000011449.1"/>
    </source>
</evidence>
<keyword evidence="2 4" id="KW-0853">WD repeat</keyword>
<dbReference type="InterPro" id="IPR020472">
    <property type="entry name" value="WD40_PAC1"/>
</dbReference>
<dbReference type="SMART" id="SM00320">
    <property type="entry name" value="WD40"/>
    <property type="match status" value="6"/>
</dbReference>
<dbReference type="Proteomes" id="UP000261660">
    <property type="component" value="Unplaced"/>
</dbReference>
<dbReference type="InterPro" id="IPR036322">
    <property type="entry name" value="WD40_repeat_dom_sf"/>
</dbReference>
<feature type="repeat" description="WD" evidence="4">
    <location>
        <begin position="165"/>
        <end position="206"/>
    </location>
</feature>
<organism evidence="7 8">
    <name type="scientific">Labrus bergylta</name>
    <name type="common">ballan wrasse</name>
    <dbReference type="NCBI Taxonomy" id="56723"/>
    <lineage>
        <taxon>Eukaryota</taxon>
        <taxon>Metazoa</taxon>
        <taxon>Chordata</taxon>
        <taxon>Craniata</taxon>
        <taxon>Vertebrata</taxon>
        <taxon>Euteleostomi</taxon>
        <taxon>Actinopterygii</taxon>
        <taxon>Neopterygii</taxon>
        <taxon>Teleostei</taxon>
        <taxon>Neoteleostei</taxon>
        <taxon>Acanthomorphata</taxon>
        <taxon>Eupercaria</taxon>
        <taxon>Labriformes</taxon>
        <taxon>Labridae</taxon>
        <taxon>Labrus</taxon>
    </lineage>
</organism>
<feature type="region of interest" description="Disordered" evidence="5">
    <location>
        <begin position="1"/>
        <end position="29"/>
    </location>
</feature>
<evidence type="ECO:0000256" key="4">
    <source>
        <dbReference type="PROSITE-ProRule" id="PRU00221"/>
    </source>
</evidence>
<dbReference type="PANTHER" id="PTHR22847:SF637">
    <property type="entry name" value="WD REPEAT DOMAIN 5B"/>
    <property type="match status" value="1"/>
</dbReference>
<dbReference type="PRINTS" id="PR00320">
    <property type="entry name" value="GPROTEINBRPT"/>
</dbReference>
<dbReference type="InterPro" id="IPR019775">
    <property type="entry name" value="WD40_repeat_CS"/>
</dbReference>
<dbReference type="InterPro" id="IPR059122">
    <property type="entry name" value="Beta-prop_WDR5-like"/>
</dbReference>
<name>A0A3Q3EVQ7_9LABR</name>
<dbReference type="Ensembl" id="ENSLBET00000012042.1">
    <property type="protein sequence ID" value="ENSLBEP00000011449.1"/>
    <property type="gene ID" value="ENSLBEG00000008771.1"/>
</dbReference>
<feature type="domain" description="WDR5-like beta-propeller" evidence="6">
    <location>
        <begin position="38"/>
        <end position="326"/>
    </location>
</feature>
<protein>
    <submittedName>
        <fullName evidence="7">WD repeat domain 5</fullName>
    </submittedName>
</protein>
<dbReference type="PROSITE" id="PS50082">
    <property type="entry name" value="WD_REPEATS_2"/>
    <property type="match status" value="5"/>
</dbReference>
<dbReference type="Pfam" id="PF25175">
    <property type="entry name" value="Beta-prop_WDR5"/>
    <property type="match status" value="1"/>
</dbReference>
<keyword evidence="3" id="KW-0677">Repeat</keyword>
<dbReference type="GO" id="GO:0048188">
    <property type="term" value="C:Set1C/COMPASS complex"/>
    <property type="evidence" value="ECO:0007669"/>
    <property type="project" value="TreeGrafter"/>
</dbReference>
<dbReference type="InterPro" id="IPR001680">
    <property type="entry name" value="WD40_rpt"/>
</dbReference>
<keyword evidence="8" id="KW-1185">Reference proteome</keyword>
<dbReference type="FunFam" id="2.130.10.10:FF:000029">
    <property type="entry name" value="WD repeat-containing protein 5"/>
    <property type="match status" value="1"/>
</dbReference>
<feature type="repeat" description="WD" evidence="4">
    <location>
        <begin position="123"/>
        <end position="164"/>
    </location>
</feature>
<sequence>MATEEKKPETENIKQSSSSSGSGSKSNPAKPNYTVKFTLAGHTKAVSSVKFSPNGEWLASSSADKLIKIWGAFDGKFEKSIVGHKLGISDVSWSSDSNLLVSASDDKTLKIWDNNSGKCLKTLKGHSNYVFCCNFNPQSNLVVSGSFDESVRIWDVKTGKCLKTLPAHSDPVSAVHFNRDGSLIVSSSYDGLCRIWDTASGQCLKTLIVSHDECSFMVFFIKLTLYSLVYSTLKLWDYSKGKCLKTYTGHKNEKYCIFANFSVTGGKWIVSGSEDSMVYIWNLQTKEIVQKLQGHTDVVISTACHPTENIIASAALENDKTIKLWRSDC</sequence>
<dbReference type="Gene3D" id="2.130.10.10">
    <property type="entry name" value="YVTN repeat-like/Quinoprotein amine dehydrogenase"/>
    <property type="match status" value="1"/>
</dbReference>
<evidence type="ECO:0000259" key="6">
    <source>
        <dbReference type="Pfam" id="PF25175"/>
    </source>
</evidence>
<feature type="repeat" description="WD" evidence="4">
    <location>
        <begin position="247"/>
        <end position="291"/>
    </location>
</feature>
<comment type="similarity">
    <text evidence="1">Belongs to the WD repeat WDR5/wds family.</text>
</comment>
<evidence type="ECO:0000313" key="8">
    <source>
        <dbReference type="Proteomes" id="UP000261660"/>
    </source>
</evidence>